<protein>
    <recommendedName>
        <fullName evidence="6">FAD-binding domain-containing protein</fullName>
    </recommendedName>
</protein>
<proteinExistence type="predicted"/>
<keyword evidence="2" id="KW-0285">Flavoprotein</keyword>
<reference evidence="7 8" key="1">
    <citation type="journal article" date="2024" name="IMA Fungus">
        <title>IMA Genome - F19 : A genome assembly and annotation guide to empower mycologists, including annotated draft genome sequences of Ceratocystis pirilliformis, Diaporthe australafricana, Fusarium ophioides, Paecilomyces lecythidis, and Sporothrix stenoceras.</title>
        <authorList>
            <person name="Aylward J."/>
            <person name="Wilson A.M."/>
            <person name="Visagie C.M."/>
            <person name="Spraker J."/>
            <person name="Barnes I."/>
            <person name="Buitendag C."/>
            <person name="Ceriani C."/>
            <person name="Del Mar Angel L."/>
            <person name="du Plessis D."/>
            <person name="Fuchs T."/>
            <person name="Gasser K."/>
            <person name="Kramer D."/>
            <person name="Li W."/>
            <person name="Munsamy K."/>
            <person name="Piso A."/>
            <person name="Price J.L."/>
            <person name="Sonnekus B."/>
            <person name="Thomas C."/>
            <person name="van der Nest A."/>
            <person name="van Dijk A."/>
            <person name="van Heerden A."/>
            <person name="van Vuuren N."/>
            <person name="Yilmaz N."/>
            <person name="Duong T.A."/>
            <person name="van der Merwe N.A."/>
            <person name="Wingfield M.J."/>
            <person name="Wingfield B.D."/>
        </authorList>
    </citation>
    <scope>NUCLEOTIDE SEQUENCE [LARGE SCALE GENOMIC DNA]</scope>
    <source>
        <strain evidence="7 8">CMW 18300</strain>
    </source>
</reference>
<evidence type="ECO:0000313" key="8">
    <source>
        <dbReference type="Proteomes" id="UP001583177"/>
    </source>
</evidence>
<dbReference type="Gene3D" id="3.50.50.60">
    <property type="entry name" value="FAD/NAD(P)-binding domain"/>
    <property type="match status" value="1"/>
</dbReference>
<evidence type="ECO:0000256" key="4">
    <source>
        <dbReference type="ARBA" id="ARBA00023002"/>
    </source>
</evidence>
<evidence type="ECO:0000259" key="6">
    <source>
        <dbReference type="Pfam" id="PF01494"/>
    </source>
</evidence>
<dbReference type="PRINTS" id="PR00420">
    <property type="entry name" value="RNGMNOXGNASE"/>
</dbReference>
<keyword evidence="3" id="KW-0274">FAD</keyword>
<dbReference type="PANTHER" id="PTHR47178:SF6">
    <property type="entry name" value="FAD-BINDING DOMAIN-CONTAINING PROTEIN"/>
    <property type="match status" value="1"/>
</dbReference>
<accession>A0ABR3XEQ7</accession>
<dbReference type="Proteomes" id="UP001583177">
    <property type="component" value="Unassembled WGS sequence"/>
</dbReference>
<evidence type="ECO:0000256" key="3">
    <source>
        <dbReference type="ARBA" id="ARBA00022827"/>
    </source>
</evidence>
<dbReference type="InterPro" id="IPR036188">
    <property type="entry name" value="FAD/NAD-bd_sf"/>
</dbReference>
<name>A0ABR3XEQ7_9PEZI</name>
<dbReference type="Pfam" id="PF01494">
    <property type="entry name" value="FAD_binding_3"/>
    <property type="match status" value="1"/>
</dbReference>
<evidence type="ECO:0000313" key="7">
    <source>
        <dbReference type="EMBL" id="KAL1874226.1"/>
    </source>
</evidence>
<sequence length="340" mass="37208">MPPLESTGHLLPLSLPSQFVYYTHDSAARAGVQPDDKHSVLRACRKKLRAWLATEIPIQYDKKAIRIDANDAGVTVYFADGSQSTGDILVGADGVNSVVRQYLTDTKTQIVPMATIVGEVTLHNDEVKRQLEIAHSAYVVDTKDGKNHPARLFVGLDVINPDKKSADYYWTLLWPDEGVTDAGLSNASASAEQLLETARQKMCLAPTELREILELSGPQSIRRTPLIIRDMMLESLPAGRVTLLGDAAHPMTPFRGEGGVHAIKDALSLSRFLAQLAPSPTSFQCSQLIESYHKEMLPRGVEAVKLSRSAFDGKTRSIPYAWGVPTRPIPKISVAFPVNA</sequence>
<comment type="cofactor">
    <cofactor evidence="1">
        <name>FAD</name>
        <dbReference type="ChEBI" id="CHEBI:57692"/>
    </cofactor>
</comment>
<keyword evidence="8" id="KW-1185">Reference proteome</keyword>
<dbReference type="PANTHER" id="PTHR47178">
    <property type="entry name" value="MONOOXYGENASE, FAD-BINDING"/>
    <property type="match status" value="1"/>
</dbReference>
<comment type="caution">
    <text evidence="7">The sequence shown here is derived from an EMBL/GenBank/DDBJ whole genome shotgun (WGS) entry which is preliminary data.</text>
</comment>
<evidence type="ECO:0000256" key="1">
    <source>
        <dbReference type="ARBA" id="ARBA00001974"/>
    </source>
</evidence>
<organism evidence="7 8">
    <name type="scientific">Diaporthe australafricana</name>
    <dbReference type="NCBI Taxonomy" id="127596"/>
    <lineage>
        <taxon>Eukaryota</taxon>
        <taxon>Fungi</taxon>
        <taxon>Dikarya</taxon>
        <taxon>Ascomycota</taxon>
        <taxon>Pezizomycotina</taxon>
        <taxon>Sordariomycetes</taxon>
        <taxon>Sordariomycetidae</taxon>
        <taxon>Diaporthales</taxon>
        <taxon>Diaporthaceae</taxon>
        <taxon>Diaporthe</taxon>
    </lineage>
</organism>
<dbReference type="EMBL" id="JAWRVE010000023">
    <property type="protein sequence ID" value="KAL1874226.1"/>
    <property type="molecule type" value="Genomic_DNA"/>
</dbReference>
<evidence type="ECO:0000256" key="2">
    <source>
        <dbReference type="ARBA" id="ARBA00022630"/>
    </source>
</evidence>
<keyword evidence="4" id="KW-0560">Oxidoreductase</keyword>
<dbReference type="SUPFAM" id="SSF51905">
    <property type="entry name" value="FAD/NAD(P)-binding domain"/>
    <property type="match status" value="1"/>
</dbReference>
<feature type="domain" description="FAD-binding" evidence="6">
    <location>
        <begin position="67"/>
        <end position="305"/>
    </location>
</feature>
<dbReference type="InterPro" id="IPR002938">
    <property type="entry name" value="FAD-bd"/>
</dbReference>
<evidence type="ECO:0000256" key="5">
    <source>
        <dbReference type="ARBA" id="ARBA00023033"/>
    </source>
</evidence>
<keyword evidence="5" id="KW-0503">Monooxygenase</keyword>
<gene>
    <name evidence="7" type="ORF">Daus18300_003590</name>
</gene>